<dbReference type="Pfam" id="PF08578">
    <property type="entry name" value="DUF1765"/>
    <property type="match status" value="1"/>
</dbReference>
<dbReference type="Proteomes" id="UP000094455">
    <property type="component" value="Unassembled WGS sequence"/>
</dbReference>
<dbReference type="GeneID" id="30177082"/>
<dbReference type="PANTHER" id="PTHR37988:SF1">
    <property type="entry name" value="UPF0592 MEMBRANE PROTEIN C7D4.03C"/>
    <property type="match status" value="1"/>
</dbReference>
<feature type="compositionally biased region" description="Polar residues" evidence="1">
    <location>
        <begin position="770"/>
        <end position="790"/>
    </location>
</feature>
<dbReference type="PANTHER" id="PTHR37988">
    <property type="entry name" value="UPF0592 MEMBRANE PROTEIN C7D4.03C"/>
    <property type="match status" value="1"/>
</dbReference>
<proteinExistence type="predicted"/>
<evidence type="ECO:0000313" key="3">
    <source>
        <dbReference type="Proteomes" id="UP000094455"/>
    </source>
</evidence>
<feature type="region of interest" description="Disordered" evidence="1">
    <location>
        <begin position="1"/>
        <end position="87"/>
    </location>
</feature>
<sequence length="1150" mass="130369">MRLLSQSSRRKKTGGGAADTDTGTGSDAGASPSPSSTSLSTSFTPTPGNSKTHSRSSSLRSHSSFHMSVTKNTTPSPSSKVSPNNSSLSVPALSSVSPLLFSKSPSLSVMNNGSSAAASASFPLSNDTQRLELIRVIEQALAKFSALKKNNTLKANILRLNLLPFLRFPIKPFINVNELLSTAIPDLNVDLLLLETRALLGWWADLLNILLVDYQSISGLDRNCFFESVSRLLSHNIWLLFQANVAFSTQFSDTYENYKRLLLQTFEFAILRLNSKSVSLSASIFIGKILSYAFFHLPSISRGLSFLLNTKLVNYKKIYNLCIFDSFNNLNPNFMNQFPNILSDLTTQFPTHLTPLISSNIQPRDVNYIIEAQFMNSIFPPREKIEGIRETKGVWVNRWSSVENVSLFCSFFRNYLTISSIYLKNFPLMMIDQYYIFGMPGFLAFLTHVYQIFSLQLKNAAIRNTNSNSKIRNNIYNNNIPYNDALLAIPPKVSNESNIDKCFNILRDLLVNPRNSNERLLKPGAIKGYENILKLFITKTNILDTFMVETLLDILIQFLKTIDVLDETNLNEMNHSIIDWNFWLDVLIRLLDSNNLNCEVKAISTLYQIWDFIPNDIYQCDSDLTNRKYWFTDPLEHLKMNLIEYLLSSTNWCKFFGHYMPFERSLFVKLLIWKILGISSFENLVCLQDFKLKNSCDEAKIKKLVRSRLHETYEKTKKCIFQPSDLLMNKKFVINRTSGSEIKRRDKKLRTYPYEVLDDAVYTSFKQSTPLNSKASNSTLGIPRSTSAGSLNDPKEPKGKGSNWMGRIFNKSQSLSAINDSNSNSTTNGSKVFGKLLSFSKGSTDKKEQHSPISSLSSSLSSLELNQISEVSNGSNGIIVDNENKHFSCPPEWDHDLDIEKENYEFILVDDELKMQSFLQKLNDFNNSTRKFHAKSKLLMVNDEPKLPSLKVEKPLGLHRNGDSRINIESLESIIDENEAQDDKFLGNDELDDEMIDLSGGFHTLSGLDIDPSHNHGYDTGTKIYFDGSNPEIRERLRSTDALTAYLSNGLLEYNEEVNLFENFLADRIRELDYNDLTVMDDMVLSKIHDGWNATSNDASSSSFLEISMSGTIRDATEKTYRVSREGYLKLKRDIPNIVPELPGDRLNAY</sequence>
<feature type="region of interest" description="Disordered" evidence="1">
    <location>
        <begin position="770"/>
        <end position="806"/>
    </location>
</feature>
<dbReference type="OrthoDB" id="296767at2759"/>
<evidence type="ECO:0000313" key="2">
    <source>
        <dbReference type="EMBL" id="ODQ48976.1"/>
    </source>
</evidence>
<name>A0A1E3NSJ6_9ASCO</name>
<dbReference type="EMBL" id="KV454001">
    <property type="protein sequence ID" value="ODQ48976.1"/>
    <property type="molecule type" value="Genomic_DNA"/>
</dbReference>
<dbReference type="RefSeq" id="XP_019020089.1">
    <property type="nucleotide sequence ID" value="XM_019160395.1"/>
</dbReference>
<evidence type="ECO:0000256" key="1">
    <source>
        <dbReference type="SAM" id="MobiDB-lite"/>
    </source>
</evidence>
<gene>
    <name evidence="2" type="ORF">PICMEDRAFT_14481</name>
</gene>
<keyword evidence="3" id="KW-1185">Reference proteome</keyword>
<dbReference type="InterPro" id="IPR013887">
    <property type="entry name" value="UPF0592"/>
</dbReference>
<reference evidence="2 3" key="1">
    <citation type="journal article" date="2016" name="Proc. Natl. Acad. Sci. U.S.A.">
        <title>Comparative genomics of biotechnologically important yeasts.</title>
        <authorList>
            <person name="Riley R."/>
            <person name="Haridas S."/>
            <person name="Wolfe K.H."/>
            <person name="Lopes M.R."/>
            <person name="Hittinger C.T."/>
            <person name="Goeker M."/>
            <person name="Salamov A.A."/>
            <person name="Wisecaver J.H."/>
            <person name="Long T.M."/>
            <person name="Calvey C.H."/>
            <person name="Aerts A.L."/>
            <person name="Barry K.W."/>
            <person name="Choi C."/>
            <person name="Clum A."/>
            <person name="Coughlan A.Y."/>
            <person name="Deshpande S."/>
            <person name="Douglass A.P."/>
            <person name="Hanson S.J."/>
            <person name="Klenk H.-P."/>
            <person name="LaButti K.M."/>
            <person name="Lapidus A."/>
            <person name="Lindquist E.A."/>
            <person name="Lipzen A.M."/>
            <person name="Meier-Kolthoff J.P."/>
            <person name="Ohm R.A."/>
            <person name="Otillar R.P."/>
            <person name="Pangilinan J.L."/>
            <person name="Peng Y."/>
            <person name="Rokas A."/>
            <person name="Rosa C.A."/>
            <person name="Scheuner C."/>
            <person name="Sibirny A.A."/>
            <person name="Slot J.C."/>
            <person name="Stielow J.B."/>
            <person name="Sun H."/>
            <person name="Kurtzman C.P."/>
            <person name="Blackwell M."/>
            <person name="Grigoriev I.V."/>
            <person name="Jeffries T.W."/>
        </authorList>
    </citation>
    <scope>NUCLEOTIDE SEQUENCE [LARGE SCALE GENOMIC DNA]</scope>
    <source>
        <strain evidence="2 3">NRRL Y-2026</strain>
    </source>
</reference>
<feature type="compositionally biased region" description="Low complexity" evidence="1">
    <location>
        <begin position="18"/>
        <end position="87"/>
    </location>
</feature>
<accession>A0A1E3NSJ6</accession>
<organism evidence="2 3">
    <name type="scientific">Pichia membranifaciens NRRL Y-2026</name>
    <dbReference type="NCBI Taxonomy" id="763406"/>
    <lineage>
        <taxon>Eukaryota</taxon>
        <taxon>Fungi</taxon>
        <taxon>Dikarya</taxon>
        <taxon>Ascomycota</taxon>
        <taxon>Saccharomycotina</taxon>
        <taxon>Pichiomycetes</taxon>
        <taxon>Pichiales</taxon>
        <taxon>Pichiaceae</taxon>
        <taxon>Pichia</taxon>
    </lineage>
</organism>
<dbReference type="STRING" id="763406.A0A1E3NSJ6"/>
<protein>
    <submittedName>
        <fullName evidence="2">Uncharacterized protein</fullName>
    </submittedName>
</protein>
<dbReference type="AlphaFoldDB" id="A0A1E3NSJ6"/>